<accession>A0ABV1WVQ4</accession>
<dbReference type="InterPro" id="IPR050266">
    <property type="entry name" value="AB_hydrolase_sf"/>
</dbReference>
<dbReference type="PRINTS" id="PR00111">
    <property type="entry name" value="ABHYDROLASE"/>
</dbReference>
<dbReference type="GO" id="GO:0016787">
    <property type="term" value="F:hydrolase activity"/>
    <property type="evidence" value="ECO:0007669"/>
    <property type="project" value="UniProtKB-KW"/>
</dbReference>
<dbReference type="InterPro" id="IPR000073">
    <property type="entry name" value="AB_hydrolase_1"/>
</dbReference>
<dbReference type="Pfam" id="PF00561">
    <property type="entry name" value="Abhydrolase_1"/>
    <property type="match status" value="1"/>
</dbReference>
<dbReference type="Proteomes" id="UP001474181">
    <property type="component" value="Unassembled WGS sequence"/>
</dbReference>
<dbReference type="SUPFAM" id="SSF53474">
    <property type="entry name" value="alpha/beta-Hydrolases"/>
    <property type="match status" value="1"/>
</dbReference>
<proteinExistence type="predicted"/>
<protein>
    <submittedName>
        <fullName evidence="2">Alpha/beta hydrolase</fullName>
    </submittedName>
</protein>
<dbReference type="InterPro" id="IPR029058">
    <property type="entry name" value="AB_hydrolase_fold"/>
</dbReference>
<evidence type="ECO:0000259" key="1">
    <source>
        <dbReference type="Pfam" id="PF00561"/>
    </source>
</evidence>
<keyword evidence="3" id="KW-1185">Reference proteome</keyword>
<evidence type="ECO:0000313" key="3">
    <source>
        <dbReference type="Proteomes" id="UP001474181"/>
    </source>
</evidence>
<reference evidence="2 3" key="1">
    <citation type="submission" date="2024-06" db="EMBL/GenBank/DDBJ databases">
        <title>The Natural Products Discovery Center: Release of the First 8490 Sequenced Strains for Exploring Actinobacteria Biosynthetic Diversity.</title>
        <authorList>
            <person name="Kalkreuter E."/>
            <person name="Kautsar S.A."/>
            <person name="Yang D."/>
            <person name="Bader C.D."/>
            <person name="Teijaro C.N."/>
            <person name="Fluegel L."/>
            <person name="Davis C.M."/>
            <person name="Simpson J.R."/>
            <person name="Lauterbach L."/>
            <person name="Steele A.D."/>
            <person name="Gui C."/>
            <person name="Meng S."/>
            <person name="Li G."/>
            <person name="Viehrig K."/>
            <person name="Ye F."/>
            <person name="Su P."/>
            <person name="Kiefer A.F."/>
            <person name="Nichols A."/>
            <person name="Cepeda A.J."/>
            <person name="Yan W."/>
            <person name="Fan B."/>
            <person name="Jiang Y."/>
            <person name="Adhikari A."/>
            <person name="Zheng C.-J."/>
            <person name="Schuster L."/>
            <person name="Cowan T.M."/>
            <person name="Smanski M.J."/>
            <person name="Chevrette M.G."/>
            <person name="De Carvalho L.P.S."/>
            <person name="Shen B."/>
        </authorList>
    </citation>
    <scope>NUCLEOTIDE SEQUENCE [LARGE SCALE GENOMIC DNA]</scope>
    <source>
        <strain evidence="2 3">NPDC000234</strain>
    </source>
</reference>
<dbReference type="RefSeq" id="WP_350781244.1">
    <property type="nucleotide sequence ID" value="NZ_JBEPEK010000092.1"/>
</dbReference>
<comment type="caution">
    <text evidence="2">The sequence shown here is derived from an EMBL/GenBank/DDBJ whole genome shotgun (WGS) entry which is preliminary data.</text>
</comment>
<gene>
    <name evidence="2" type="ORF">ABT404_15495</name>
</gene>
<keyword evidence="2" id="KW-0378">Hydrolase</keyword>
<sequence>MPYADVNGARLYFEDSGGEGPVVVFSHGNLMDRDMWVHQTGVLAGDFRVVVWDERLHGRTEDDGKPYTYWDSAADLTGLLDHLGVQQAALVGHSQGGFLSMRAALLAPERVKALVLIDTTSVAWPPEALAQMRGVSEGFRGAGPEAVAPVLLGMLLGQPAIHDQWLAKWRAQPRERLADAVQVLTGADDITGRLGEITVPALVVHGDADQPIPYPLGQKLAGEIPGAQELVTVTGAGHTPNLTHPDQVNPALAGFLRRYA</sequence>
<feature type="domain" description="AB hydrolase-1" evidence="1">
    <location>
        <begin position="21"/>
        <end position="245"/>
    </location>
</feature>
<organism evidence="2 3">
    <name type="scientific">Streptomyces hyaluromycini</name>
    <dbReference type="NCBI Taxonomy" id="1377993"/>
    <lineage>
        <taxon>Bacteria</taxon>
        <taxon>Bacillati</taxon>
        <taxon>Actinomycetota</taxon>
        <taxon>Actinomycetes</taxon>
        <taxon>Kitasatosporales</taxon>
        <taxon>Streptomycetaceae</taxon>
        <taxon>Streptomyces</taxon>
    </lineage>
</organism>
<evidence type="ECO:0000313" key="2">
    <source>
        <dbReference type="EMBL" id="MER7180863.1"/>
    </source>
</evidence>
<dbReference type="PANTHER" id="PTHR43798">
    <property type="entry name" value="MONOACYLGLYCEROL LIPASE"/>
    <property type="match status" value="1"/>
</dbReference>
<dbReference type="EMBL" id="JBEPEK010000092">
    <property type="protein sequence ID" value="MER7180863.1"/>
    <property type="molecule type" value="Genomic_DNA"/>
</dbReference>
<name>A0ABV1WVQ4_9ACTN</name>
<dbReference type="Gene3D" id="3.40.50.1820">
    <property type="entry name" value="alpha/beta hydrolase"/>
    <property type="match status" value="1"/>
</dbReference>